<sequence>MKRRDFLLSAAITGVASTLRFDKLEAALQNNKVRVTSTPDLVAVMGGEPAAMLDKALAKFGGIQAFVKKGQTVVIKPNIGWDKSPNLAANTNPELVKALVKKCLAAGAKKVQVFDHTCQQWDNCYRNSGIKAAVESAGGEMLPGNDGSYYKKIALPHGVRLKEAMIHKALLECDVWFNMPILKNHGGAKMSISMKNYMGIVWDRGFFHSSDLQQCIADICTYPKRPALNIVDAYRILYKNGPQGRNESDTAILKTLIVSPNIVAADTASIKFFNQVEKMDINAVGHIAKAEALHLGTRNLDSLKIERIKM</sequence>
<proteinExistence type="predicted"/>
<evidence type="ECO:0000313" key="3">
    <source>
        <dbReference type="Proteomes" id="UP000076586"/>
    </source>
</evidence>
<dbReference type="AlphaFoldDB" id="A0A170Z9V1"/>
<dbReference type="STRING" id="681398.PJIAN_210"/>
<dbReference type="RefSeq" id="WP_068702784.1">
    <property type="nucleotide sequence ID" value="NZ_BDCR01000002.1"/>
</dbReference>
<reference evidence="3" key="2">
    <citation type="journal article" date="2017" name="Genome Announc.">
        <title>Draft genome sequence of Paludibacter jiangxiensis NM7(T), a propionate-producing fermentative bacterium.</title>
        <authorList>
            <person name="Qiu Y.-L."/>
            <person name="Tourlousse D.M."/>
            <person name="Matsuura N."/>
            <person name="Ohashi A."/>
            <person name="Sekiguchi Y."/>
        </authorList>
    </citation>
    <scope>NUCLEOTIDE SEQUENCE [LARGE SCALE GENOMIC DNA]</scope>
    <source>
        <strain evidence="3">NM7</strain>
    </source>
</reference>
<evidence type="ECO:0000313" key="2">
    <source>
        <dbReference type="EMBL" id="GAT62451.1"/>
    </source>
</evidence>
<reference evidence="3" key="1">
    <citation type="submission" date="2016-04" db="EMBL/GenBank/DDBJ databases">
        <title>Draft genome sequence of Paludibacter jiangxiensis strain NM7.</title>
        <authorList>
            <person name="Qiu Y."/>
            <person name="Matsuura N."/>
            <person name="Ohashi A."/>
            <person name="Tourlousse M.D."/>
            <person name="Sekiguchi Y."/>
        </authorList>
    </citation>
    <scope>NUCLEOTIDE SEQUENCE [LARGE SCALE GENOMIC DNA]</scope>
    <source>
        <strain evidence="3">NM7</strain>
    </source>
</reference>
<accession>A0A170Z9V1</accession>
<feature type="domain" description="DUF362" evidence="1">
    <location>
        <begin position="73"/>
        <end position="270"/>
    </location>
</feature>
<name>A0A170Z9V1_9BACT</name>
<dbReference type="Pfam" id="PF04015">
    <property type="entry name" value="DUF362"/>
    <property type="match status" value="1"/>
</dbReference>
<dbReference type="Proteomes" id="UP000076586">
    <property type="component" value="Unassembled WGS sequence"/>
</dbReference>
<comment type="caution">
    <text evidence="2">The sequence shown here is derived from an EMBL/GenBank/DDBJ whole genome shotgun (WGS) entry which is preliminary data.</text>
</comment>
<gene>
    <name evidence="2" type="ORF">PJIAN_210</name>
</gene>
<dbReference type="OrthoDB" id="9785671at2"/>
<dbReference type="EMBL" id="BDCR01000002">
    <property type="protein sequence ID" value="GAT62451.1"/>
    <property type="molecule type" value="Genomic_DNA"/>
</dbReference>
<dbReference type="InterPro" id="IPR007160">
    <property type="entry name" value="DUF362"/>
</dbReference>
<protein>
    <recommendedName>
        <fullName evidence="1">DUF362 domain-containing protein</fullName>
    </recommendedName>
</protein>
<evidence type="ECO:0000259" key="1">
    <source>
        <dbReference type="Pfam" id="PF04015"/>
    </source>
</evidence>
<keyword evidence="3" id="KW-1185">Reference proteome</keyword>
<organism evidence="2 3">
    <name type="scientific">Paludibacter jiangxiensis</name>
    <dbReference type="NCBI Taxonomy" id="681398"/>
    <lineage>
        <taxon>Bacteria</taxon>
        <taxon>Pseudomonadati</taxon>
        <taxon>Bacteroidota</taxon>
        <taxon>Bacteroidia</taxon>
        <taxon>Bacteroidales</taxon>
        <taxon>Paludibacteraceae</taxon>
        <taxon>Paludibacter</taxon>
    </lineage>
</organism>